<protein>
    <submittedName>
        <fullName evidence="1">Uncharacterized protein</fullName>
    </submittedName>
</protein>
<organism evidence="1 2">
    <name type="scientific">Pelagomonas calceolata</name>
    <dbReference type="NCBI Taxonomy" id="35677"/>
    <lineage>
        <taxon>Eukaryota</taxon>
        <taxon>Sar</taxon>
        <taxon>Stramenopiles</taxon>
        <taxon>Ochrophyta</taxon>
        <taxon>Pelagophyceae</taxon>
        <taxon>Pelagomonadales</taxon>
        <taxon>Pelagomonadaceae</taxon>
        <taxon>Pelagomonas</taxon>
    </lineage>
</organism>
<comment type="caution">
    <text evidence="1">The sequence shown here is derived from an EMBL/GenBank/DDBJ whole genome shotgun (WGS) entry which is preliminary data.</text>
</comment>
<dbReference type="EMBL" id="CAKKNE010000005">
    <property type="protein sequence ID" value="CAH0377468.1"/>
    <property type="molecule type" value="Genomic_DNA"/>
</dbReference>
<evidence type="ECO:0000313" key="1">
    <source>
        <dbReference type="EMBL" id="CAH0377468.1"/>
    </source>
</evidence>
<evidence type="ECO:0000313" key="2">
    <source>
        <dbReference type="Proteomes" id="UP000789595"/>
    </source>
</evidence>
<name>A0A8J2X2B3_9STRA</name>
<accession>A0A8J2X2B3</accession>
<proteinExistence type="predicted"/>
<gene>
    <name evidence="1" type="ORF">PECAL_5P20030</name>
</gene>
<keyword evidence="2" id="KW-1185">Reference proteome</keyword>
<dbReference type="AlphaFoldDB" id="A0A8J2X2B3"/>
<reference evidence="1" key="1">
    <citation type="submission" date="2021-11" db="EMBL/GenBank/DDBJ databases">
        <authorList>
            <consortium name="Genoscope - CEA"/>
            <person name="William W."/>
        </authorList>
    </citation>
    <scope>NUCLEOTIDE SEQUENCE</scope>
</reference>
<sequence length="304" mass="34640">MNALPDDVARVLEDFCGAKEIVMLGRTSRRFRPNEKTWERHAKCNPLTEHVMVTWVWPSFARSLWELRPGDPDQSLQMHDYDNDTRFVLQVWSGGKLLTTRRMSFEKFSPTFPEEFSEHQDDGDWFRISAGTSHLHVADGDVCEHCTQLRAGEAIPDSLGVGLGLDCAPLRFRIVAVPYRSPAHWKPTVVFDAEGSTEIHSLWLQLCQGGDPVQPEGVPNDLLRGPEDSSPWGLDHHHEDLAFYPAGYYNPGFYSPLSRQPSCLVRITRDAGQNATGLIIDEFNWYFPRTEIGRLRVNTEFIRS</sequence>
<dbReference type="Proteomes" id="UP000789595">
    <property type="component" value="Unassembled WGS sequence"/>
</dbReference>